<protein>
    <recommendedName>
        <fullName evidence="2">Outer membrane lipoprotein Blc</fullName>
    </recommendedName>
</protein>
<proteinExistence type="inferred from homology"/>
<comment type="subunit">
    <text evidence="2">Homodimer.</text>
</comment>
<dbReference type="Gene3D" id="2.40.128.20">
    <property type="match status" value="1"/>
</dbReference>
<gene>
    <name evidence="4" type="ORF">CTTA_4857</name>
</gene>
<dbReference type="PROSITE" id="PS00213">
    <property type="entry name" value="LIPOCALIN"/>
    <property type="match status" value="1"/>
</dbReference>
<dbReference type="InterPro" id="IPR022272">
    <property type="entry name" value="Lipocalin_CS"/>
</dbReference>
<keyword evidence="2" id="KW-0998">Cell outer membrane</keyword>
<sequence>MRATVLAAVFVGTQLALSGCAVSVPRGVDPVSHFDINRYLGTWYELARIDHHFEKNLIQVVARYQLNADGSISVLNRGFDARKQEWRKAEGKAQFLGPSNVAALKVSFFGPFYGGYNVVSLDDEYQTSLVIGGSLDYFWLLSRQKSIPEEQLHLLLLKAQSFGVDLSRVIRVPQ</sequence>
<comment type="similarity">
    <text evidence="1 2">Belongs to the calycin superfamily. Lipocalin family.</text>
</comment>
<dbReference type="InterPro" id="IPR000566">
    <property type="entry name" value="Lipocln_cytosolic_FA-bd_dom"/>
</dbReference>
<evidence type="ECO:0000313" key="4">
    <source>
        <dbReference type="EMBL" id="GEQ77852.1"/>
    </source>
</evidence>
<dbReference type="PRINTS" id="PR01171">
    <property type="entry name" value="BCTLIPOCALIN"/>
</dbReference>
<dbReference type="GO" id="GO:0009279">
    <property type="term" value="C:cell outer membrane"/>
    <property type="evidence" value="ECO:0007669"/>
    <property type="project" value="UniProtKB-SubCell"/>
</dbReference>
<dbReference type="PROSITE" id="PS51257">
    <property type="entry name" value="PROKAR_LIPOPROTEIN"/>
    <property type="match status" value="1"/>
</dbReference>
<dbReference type="InterPro" id="IPR047202">
    <property type="entry name" value="Lipocalin_Blc-like_dom"/>
</dbReference>
<feature type="domain" description="Lipocalin/cytosolic fatty-acid binding" evidence="3">
    <location>
        <begin position="34"/>
        <end position="174"/>
    </location>
</feature>
<dbReference type="AlphaFoldDB" id="A0A5A7MJJ4"/>
<accession>A0A5A7MJJ4</accession>
<comment type="function">
    <text evidence="2">Involved in the storage or transport of lipids necessary for membrane maintenance under stressful conditions. Displays a binding preference for lysophospholipids.</text>
</comment>
<dbReference type="EMBL" id="BKBW01000019">
    <property type="protein sequence ID" value="GEQ77852.1"/>
    <property type="molecule type" value="Genomic_DNA"/>
</dbReference>
<dbReference type="Pfam" id="PF08212">
    <property type="entry name" value="Lipocalin_2"/>
    <property type="match status" value="1"/>
</dbReference>
<comment type="subcellular location">
    <subcellularLocation>
        <location evidence="2">Cell outer membrane</location>
    </subcellularLocation>
</comment>
<dbReference type="InterPro" id="IPR012674">
    <property type="entry name" value="Calycin"/>
</dbReference>
<evidence type="ECO:0000256" key="1">
    <source>
        <dbReference type="ARBA" id="ARBA00006889"/>
    </source>
</evidence>
<keyword evidence="2" id="KW-0449">Lipoprotein</keyword>
<organism evidence="4 5">
    <name type="scientific">Comamonas testosteroni</name>
    <name type="common">Pseudomonas testosteroni</name>
    <dbReference type="NCBI Taxonomy" id="285"/>
    <lineage>
        <taxon>Bacteria</taxon>
        <taxon>Pseudomonadati</taxon>
        <taxon>Pseudomonadota</taxon>
        <taxon>Betaproteobacteria</taxon>
        <taxon>Burkholderiales</taxon>
        <taxon>Comamonadaceae</taxon>
        <taxon>Comamonas</taxon>
    </lineage>
</organism>
<dbReference type="GO" id="GO:0008289">
    <property type="term" value="F:lipid binding"/>
    <property type="evidence" value="ECO:0007669"/>
    <property type="project" value="UniProtKB-UniRule"/>
</dbReference>
<evidence type="ECO:0000313" key="5">
    <source>
        <dbReference type="Proteomes" id="UP000323105"/>
    </source>
</evidence>
<name>A0A5A7MJJ4_COMTE</name>
<reference evidence="4 5" key="1">
    <citation type="journal article" date="2019" name="Microbiol. Resour. Announc.">
        <title>Draft Genome Sequence of Comamonas testosteroni TA441, a Bacterium That Has a Cryptic Phenol Degradation Gene Cluster.</title>
        <authorList>
            <person name="Arai H."/>
            <person name="Ishii M."/>
        </authorList>
    </citation>
    <scope>NUCLEOTIDE SEQUENCE [LARGE SCALE GENOMIC DNA]</scope>
    <source>
        <strain evidence="4 5">TA441</strain>
    </source>
</reference>
<dbReference type="GO" id="GO:0006950">
    <property type="term" value="P:response to stress"/>
    <property type="evidence" value="ECO:0007669"/>
    <property type="project" value="UniProtKB-ARBA"/>
</dbReference>
<dbReference type="PANTHER" id="PTHR10612">
    <property type="entry name" value="APOLIPOPROTEIN D"/>
    <property type="match status" value="1"/>
</dbReference>
<dbReference type="SUPFAM" id="SSF50814">
    <property type="entry name" value="Lipocalins"/>
    <property type="match status" value="1"/>
</dbReference>
<dbReference type="PANTHER" id="PTHR10612:SF34">
    <property type="entry name" value="APOLIPOPROTEIN D"/>
    <property type="match status" value="1"/>
</dbReference>
<dbReference type="InterPro" id="IPR002446">
    <property type="entry name" value="Lipocalin_bac"/>
</dbReference>
<keyword evidence="2" id="KW-0446">Lipid-binding</keyword>
<comment type="caution">
    <text evidence="4">The sequence shown here is derived from an EMBL/GenBank/DDBJ whole genome shotgun (WGS) entry which is preliminary data.</text>
</comment>
<dbReference type="InterPro" id="IPR022271">
    <property type="entry name" value="Lipocalin_ApoD"/>
</dbReference>
<evidence type="ECO:0000256" key="2">
    <source>
        <dbReference type="PIRNR" id="PIRNR036893"/>
    </source>
</evidence>
<evidence type="ECO:0000259" key="3">
    <source>
        <dbReference type="Pfam" id="PF08212"/>
    </source>
</evidence>
<dbReference type="PIRSF" id="PIRSF036893">
    <property type="entry name" value="Lipocalin_ApoD"/>
    <property type="match status" value="1"/>
</dbReference>
<dbReference type="CDD" id="cd19438">
    <property type="entry name" value="lipocalin_Blc-like"/>
    <property type="match status" value="1"/>
</dbReference>
<keyword evidence="2" id="KW-0472">Membrane</keyword>
<dbReference type="Proteomes" id="UP000323105">
    <property type="component" value="Unassembled WGS sequence"/>
</dbReference>